<keyword evidence="1" id="KW-0805">Transcription regulation</keyword>
<organism evidence="4 5">
    <name type="scientific">Paenibacillus rhizosphaerae</name>
    <dbReference type="NCBI Taxonomy" id="297318"/>
    <lineage>
        <taxon>Bacteria</taxon>
        <taxon>Bacillati</taxon>
        <taxon>Bacillota</taxon>
        <taxon>Bacilli</taxon>
        <taxon>Bacillales</taxon>
        <taxon>Paenibacillaceae</taxon>
        <taxon>Paenibacillus</taxon>
    </lineage>
</organism>
<dbReference type="PANTHER" id="PTHR43436:SF1">
    <property type="entry name" value="TRANSCRIPTIONAL REGULATORY PROTEIN"/>
    <property type="match status" value="1"/>
</dbReference>
<dbReference type="Proteomes" id="UP000187172">
    <property type="component" value="Unassembled WGS sequence"/>
</dbReference>
<dbReference type="Gene3D" id="1.10.10.60">
    <property type="entry name" value="Homeodomain-like"/>
    <property type="match status" value="2"/>
</dbReference>
<dbReference type="AlphaFoldDB" id="A0A1R1F0N2"/>
<dbReference type="PROSITE" id="PS01124">
    <property type="entry name" value="HTH_ARAC_FAMILY_2"/>
    <property type="match status" value="1"/>
</dbReference>
<name>A0A1R1F0N2_9BACL</name>
<dbReference type="Pfam" id="PF06719">
    <property type="entry name" value="AraC_N"/>
    <property type="match status" value="1"/>
</dbReference>
<feature type="domain" description="HTH araC/xylS-type" evidence="3">
    <location>
        <begin position="201"/>
        <end position="299"/>
    </location>
</feature>
<evidence type="ECO:0000256" key="2">
    <source>
        <dbReference type="ARBA" id="ARBA00023163"/>
    </source>
</evidence>
<dbReference type="GO" id="GO:0003700">
    <property type="term" value="F:DNA-binding transcription factor activity"/>
    <property type="evidence" value="ECO:0007669"/>
    <property type="project" value="InterPro"/>
</dbReference>
<keyword evidence="2" id="KW-0804">Transcription</keyword>
<accession>A0A1R1F0N2</accession>
<dbReference type="InterPro" id="IPR009057">
    <property type="entry name" value="Homeodomain-like_sf"/>
</dbReference>
<evidence type="ECO:0000313" key="5">
    <source>
        <dbReference type="Proteomes" id="UP000187172"/>
    </source>
</evidence>
<dbReference type="GO" id="GO:0043565">
    <property type="term" value="F:sequence-specific DNA binding"/>
    <property type="evidence" value="ECO:0007669"/>
    <property type="project" value="InterPro"/>
</dbReference>
<evidence type="ECO:0000259" key="3">
    <source>
        <dbReference type="PROSITE" id="PS01124"/>
    </source>
</evidence>
<sequence length="303" mass="33938">MDREMQPNGLEPYLSELSGRLNQLLQTDGLHLTEIPSLHMMRATATSEPIHSMYAPSLCFIVQGAKSAALGQEIYHYNPTTYLVTSVHLPIKSEITQASPEVPFIGLHLEFTPDQILDILQHTELAWPEESEPGSGIFVGKTNSQLLDALLRLVKLFDQPAEIPILAPLITREILFRVLQGEQGHLVKQFAVIGSQAHAIAKAIQLIHRDYSKPLRVEELAKEVNMAASSFHKHFKQVTALSPLQYQKRIRLQEARHLMISEKMGAADAAFQVGYESPSQFSREYARLYGLPPKSDLKQASIQ</sequence>
<dbReference type="PANTHER" id="PTHR43436">
    <property type="entry name" value="ARAC-FAMILY TRANSCRIPTIONAL REGULATOR"/>
    <property type="match status" value="1"/>
</dbReference>
<reference evidence="4 5" key="1">
    <citation type="submission" date="2016-11" db="EMBL/GenBank/DDBJ databases">
        <title>Paenibacillus species isolates.</title>
        <authorList>
            <person name="Beno S.M."/>
        </authorList>
    </citation>
    <scope>NUCLEOTIDE SEQUENCE [LARGE SCALE GENOMIC DNA]</scope>
    <source>
        <strain evidence="4 5">FSL R5-0378</strain>
    </source>
</reference>
<proteinExistence type="predicted"/>
<dbReference type="SUPFAM" id="SSF46689">
    <property type="entry name" value="Homeodomain-like"/>
    <property type="match status" value="2"/>
</dbReference>
<dbReference type="STRING" id="297318.BK138_03245"/>
<dbReference type="RefSeq" id="WP_076165671.1">
    <property type="nucleotide sequence ID" value="NZ_MRTP01000001.1"/>
</dbReference>
<gene>
    <name evidence="4" type="ORF">BK138_03245</name>
</gene>
<dbReference type="Pfam" id="PF12833">
    <property type="entry name" value="HTH_18"/>
    <property type="match status" value="1"/>
</dbReference>
<evidence type="ECO:0000256" key="1">
    <source>
        <dbReference type="ARBA" id="ARBA00023015"/>
    </source>
</evidence>
<dbReference type="InterPro" id="IPR009594">
    <property type="entry name" value="Tscrpt_reg_HTH_AraC_N"/>
</dbReference>
<dbReference type="SMART" id="SM00342">
    <property type="entry name" value="HTH_ARAC"/>
    <property type="match status" value="1"/>
</dbReference>
<dbReference type="InterPro" id="IPR018060">
    <property type="entry name" value="HTH_AraC"/>
</dbReference>
<evidence type="ECO:0000313" key="4">
    <source>
        <dbReference type="EMBL" id="OMF57630.1"/>
    </source>
</evidence>
<dbReference type="EMBL" id="MRTP01000001">
    <property type="protein sequence ID" value="OMF57630.1"/>
    <property type="molecule type" value="Genomic_DNA"/>
</dbReference>
<keyword evidence="5" id="KW-1185">Reference proteome</keyword>
<protein>
    <submittedName>
        <fullName evidence="4">AraC family transcriptional regulator</fullName>
    </submittedName>
</protein>
<comment type="caution">
    <text evidence="4">The sequence shown here is derived from an EMBL/GenBank/DDBJ whole genome shotgun (WGS) entry which is preliminary data.</text>
</comment>